<dbReference type="AlphaFoldDB" id="A0AAD7XV00"/>
<evidence type="ECO:0000256" key="5">
    <source>
        <dbReference type="RuleBase" id="RU363067"/>
    </source>
</evidence>
<dbReference type="InterPro" id="IPR002073">
    <property type="entry name" value="PDEase_catalytic_dom"/>
</dbReference>
<evidence type="ECO:0000256" key="6">
    <source>
        <dbReference type="SAM" id="MobiDB-lite"/>
    </source>
</evidence>
<dbReference type="Proteomes" id="UP001234581">
    <property type="component" value="Unassembled WGS sequence"/>
</dbReference>
<keyword evidence="9" id="KW-1185">Reference proteome</keyword>
<feature type="active site" description="Proton donor" evidence="3">
    <location>
        <position position="88"/>
    </location>
</feature>
<gene>
    <name evidence="8" type="ORF">O0I10_010522</name>
</gene>
<sequence>MLVLRHNKLPAKDLFEIEQLMIKIADPDVPAHSSLDYTLLDKSRSEIYGMILGSAQRLHIFNALDITPSDFLDFLIDVDLGYLPNPYHSFYHAADVSLVLYHMLLHCEVANYLSGLDVAALFIAGLCHDIGHPGYNNNYQVKLKTELAIRYANKSVLESYSCTLAMDLLSKHKLLRNVEQASRRQSIPTTEDRFRTSIIKMILATDMVFHYELQENFASLLEIMVDRDENEGEGSHYCFHSGDNNNTNNNNNSSGSNSNHDNTCGHMKDIFESDTSPLRNFQSQTFFDDGASSPLQPKFLDHQERQMLCQIILHAADISNALRPWPICTKWSELVCEEFFRQGEMEKKHGLPVSPNMDKDQVKQTTIGLQFGDFVVSPYFEIFAAMFPKAEELLTILKTNRQEWLKREQEEEQHGQLSPHDEHVDHGCQPTDMLPDQHLLNPTGRRVSVAAGMIVIPDDLEERVIGSGKSRRKYLGLRSVSDTGLPHDDLVLDQSARDILSTDRHDDANKNRRKSEEPAYYLYRHSLQVDKGRRMSRGDIVDKCLERQRRVASPR</sequence>
<comment type="caution">
    <text evidence="8">The sequence shown here is derived from an EMBL/GenBank/DDBJ whole genome shotgun (WGS) entry which is preliminary data.</text>
</comment>
<protein>
    <recommendedName>
        <fullName evidence="5">Phosphodiesterase</fullName>
        <ecNumber evidence="5">3.1.4.-</ecNumber>
    </recommendedName>
</protein>
<keyword evidence="1 4" id="KW-0479">Metal-binding</keyword>
<dbReference type="GO" id="GO:0046872">
    <property type="term" value="F:metal ion binding"/>
    <property type="evidence" value="ECO:0007669"/>
    <property type="project" value="UniProtKB-KW"/>
</dbReference>
<dbReference type="InterPro" id="IPR023088">
    <property type="entry name" value="PDEase"/>
</dbReference>
<dbReference type="Pfam" id="PF00233">
    <property type="entry name" value="PDEase_I"/>
    <property type="match status" value="1"/>
</dbReference>
<feature type="binding site" evidence="4">
    <location>
        <position position="92"/>
    </location>
    <ligand>
        <name>Zn(2+)</name>
        <dbReference type="ChEBI" id="CHEBI:29105"/>
        <label>1</label>
    </ligand>
</feature>
<evidence type="ECO:0000256" key="3">
    <source>
        <dbReference type="PIRSR" id="PIRSR623088-1"/>
    </source>
</evidence>
<evidence type="ECO:0000313" key="9">
    <source>
        <dbReference type="Proteomes" id="UP001234581"/>
    </source>
</evidence>
<dbReference type="GeneID" id="83217925"/>
<keyword evidence="2 5" id="KW-0378">Hydrolase</keyword>
<dbReference type="InterPro" id="IPR023174">
    <property type="entry name" value="PDEase_CS"/>
</dbReference>
<organism evidence="8 9">
    <name type="scientific">Lichtheimia ornata</name>
    <dbReference type="NCBI Taxonomy" id="688661"/>
    <lineage>
        <taxon>Eukaryota</taxon>
        <taxon>Fungi</taxon>
        <taxon>Fungi incertae sedis</taxon>
        <taxon>Mucoromycota</taxon>
        <taxon>Mucoromycotina</taxon>
        <taxon>Mucoromycetes</taxon>
        <taxon>Mucorales</taxon>
        <taxon>Lichtheimiaceae</taxon>
        <taxon>Lichtheimia</taxon>
    </lineage>
</organism>
<dbReference type="SMART" id="SM00471">
    <property type="entry name" value="HDc"/>
    <property type="match status" value="1"/>
</dbReference>
<proteinExistence type="inferred from homology"/>
<dbReference type="EC" id="3.1.4.-" evidence="5"/>
<feature type="binding site" evidence="4">
    <location>
        <position position="317"/>
    </location>
    <ligand>
        <name>Zn(2+)</name>
        <dbReference type="ChEBI" id="CHEBI:29105"/>
        <label>1</label>
    </ligand>
</feature>
<evidence type="ECO:0000259" key="7">
    <source>
        <dbReference type="PROSITE" id="PS51845"/>
    </source>
</evidence>
<name>A0AAD7XV00_9FUNG</name>
<feature type="compositionally biased region" description="Basic and acidic residues" evidence="6">
    <location>
        <begin position="407"/>
        <end position="426"/>
    </location>
</feature>
<feature type="domain" description="PDEase" evidence="7">
    <location>
        <begin position="10"/>
        <end position="411"/>
    </location>
</feature>
<dbReference type="PROSITE" id="PS00126">
    <property type="entry name" value="PDEASE_I_1"/>
    <property type="match status" value="1"/>
</dbReference>
<reference evidence="8 9" key="1">
    <citation type="submission" date="2023-03" db="EMBL/GenBank/DDBJ databases">
        <title>Genome sequence of Lichtheimia ornata CBS 291.66.</title>
        <authorList>
            <person name="Mohabir J.T."/>
            <person name="Shea T.P."/>
            <person name="Kurbessoian T."/>
            <person name="Berby B."/>
            <person name="Fontaine J."/>
            <person name="Livny J."/>
            <person name="Gnirke A."/>
            <person name="Stajich J.E."/>
            <person name="Cuomo C.A."/>
        </authorList>
    </citation>
    <scope>NUCLEOTIDE SEQUENCE [LARGE SCALE GENOMIC DNA]</scope>
    <source>
        <strain evidence="8">CBS 291.66</strain>
    </source>
</reference>
<feature type="region of interest" description="Disordered" evidence="6">
    <location>
        <begin position="407"/>
        <end position="432"/>
    </location>
</feature>
<feature type="binding site" evidence="4">
    <location>
        <position position="129"/>
    </location>
    <ligand>
        <name>Zn(2+)</name>
        <dbReference type="ChEBI" id="CHEBI:29105"/>
        <label>2</label>
    </ligand>
</feature>
<dbReference type="InterPro" id="IPR003607">
    <property type="entry name" value="HD/PDEase_dom"/>
</dbReference>
<accession>A0AAD7XV00</accession>
<dbReference type="SUPFAM" id="SSF109604">
    <property type="entry name" value="HD-domain/PDEase-like"/>
    <property type="match status" value="1"/>
</dbReference>
<dbReference type="GO" id="GO:0007165">
    <property type="term" value="P:signal transduction"/>
    <property type="evidence" value="ECO:0007669"/>
    <property type="project" value="InterPro"/>
</dbReference>
<dbReference type="Gene3D" id="1.10.1300.10">
    <property type="entry name" value="3'5'-cyclic nucleotide phosphodiesterase, catalytic domain"/>
    <property type="match status" value="1"/>
</dbReference>
<dbReference type="PROSITE" id="PS51845">
    <property type="entry name" value="PDEASE_I_2"/>
    <property type="match status" value="1"/>
</dbReference>
<comment type="similarity">
    <text evidence="5">Belongs to the cyclic nucleotide phosphodiesterase family.</text>
</comment>
<comment type="cofactor">
    <cofactor evidence="5">
        <name>a divalent metal cation</name>
        <dbReference type="ChEBI" id="CHEBI:60240"/>
    </cofactor>
    <text evidence="5">Binds 2 divalent metal cations per subunit. Site 1 may preferentially bind zinc ions, while site 2 has a preference for magnesium and/or manganese ions.</text>
</comment>
<evidence type="ECO:0000313" key="8">
    <source>
        <dbReference type="EMBL" id="KAJ8653841.1"/>
    </source>
</evidence>
<dbReference type="EMBL" id="JARTCD010000071">
    <property type="protein sequence ID" value="KAJ8653841.1"/>
    <property type="molecule type" value="Genomic_DNA"/>
</dbReference>
<dbReference type="RefSeq" id="XP_058338755.1">
    <property type="nucleotide sequence ID" value="XM_058490501.1"/>
</dbReference>
<evidence type="ECO:0000256" key="2">
    <source>
        <dbReference type="ARBA" id="ARBA00022801"/>
    </source>
</evidence>
<evidence type="ECO:0000256" key="1">
    <source>
        <dbReference type="ARBA" id="ARBA00022723"/>
    </source>
</evidence>
<dbReference type="PRINTS" id="PR00387">
    <property type="entry name" value="PDIESTERASE1"/>
</dbReference>
<evidence type="ECO:0000256" key="4">
    <source>
        <dbReference type="PIRSR" id="PIRSR623088-3"/>
    </source>
</evidence>
<dbReference type="PANTHER" id="PTHR11347">
    <property type="entry name" value="CYCLIC NUCLEOTIDE PHOSPHODIESTERASE"/>
    <property type="match status" value="1"/>
</dbReference>
<dbReference type="GO" id="GO:0004114">
    <property type="term" value="F:3',5'-cyclic-nucleotide phosphodiesterase activity"/>
    <property type="evidence" value="ECO:0007669"/>
    <property type="project" value="InterPro"/>
</dbReference>
<dbReference type="InterPro" id="IPR036971">
    <property type="entry name" value="PDEase_catalytic_dom_sf"/>
</dbReference>
<feature type="binding site" evidence="4">
    <location>
        <position position="129"/>
    </location>
    <ligand>
        <name>Zn(2+)</name>
        <dbReference type="ChEBI" id="CHEBI:29105"/>
        <label>1</label>
    </ligand>
</feature>
<feature type="binding site" evidence="4">
    <location>
        <position position="128"/>
    </location>
    <ligand>
        <name>Zn(2+)</name>
        <dbReference type="ChEBI" id="CHEBI:29105"/>
        <label>1</label>
    </ligand>
</feature>
<dbReference type="CDD" id="cd00077">
    <property type="entry name" value="HDc"/>
    <property type="match status" value="1"/>
</dbReference>